<dbReference type="OrthoDB" id="10538330at2759"/>
<evidence type="ECO:0000313" key="2">
    <source>
        <dbReference type="EMBL" id="CBY25155.1"/>
    </source>
</evidence>
<gene>
    <name evidence="2" type="ORF">GSOID_T00007469001</name>
    <name evidence="3" type="ORF">GSOID_T00023373001</name>
</gene>
<dbReference type="EMBL" id="FN656375">
    <property type="protein sequence ID" value="CBY41309.1"/>
    <property type="molecule type" value="Genomic_DNA"/>
</dbReference>
<evidence type="ECO:0000256" key="1">
    <source>
        <dbReference type="SAM" id="MobiDB-lite"/>
    </source>
</evidence>
<evidence type="ECO:0000313" key="4">
    <source>
        <dbReference type="Proteomes" id="UP000001307"/>
    </source>
</evidence>
<name>E4XXS1_OIKDI</name>
<feature type="compositionally biased region" description="Low complexity" evidence="1">
    <location>
        <begin position="85"/>
        <end position="96"/>
    </location>
</feature>
<feature type="region of interest" description="Disordered" evidence="1">
    <location>
        <begin position="134"/>
        <end position="167"/>
    </location>
</feature>
<evidence type="ECO:0000313" key="3">
    <source>
        <dbReference type="EMBL" id="CBY41309.1"/>
    </source>
</evidence>
<organism evidence="2 4">
    <name type="scientific">Oikopleura dioica</name>
    <name type="common">Tunicate</name>
    <dbReference type="NCBI Taxonomy" id="34765"/>
    <lineage>
        <taxon>Eukaryota</taxon>
        <taxon>Metazoa</taxon>
        <taxon>Chordata</taxon>
        <taxon>Tunicata</taxon>
        <taxon>Appendicularia</taxon>
        <taxon>Copelata</taxon>
        <taxon>Oikopleuridae</taxon>
        <taxon>Oikopleura</taxon>
    </lineage>
</organism>
<feature type="compositionally biased region" description="Polar residues" evidence="1">
    <location>
        <begin position="145"/>
        <end position="157"/>
    </location>
</feature>
<accession>E4XXS1</accession>
<feature type="region of interest" description="Disordered" evidence="1">
    <location>
        <begin position="85"/>
        <end position="120"/>
    </location>
</feature>
<reference evidence="2 4" key="1">
    <citation type="journal article" date="2010" name="Science">
        <title>Plasticity of animal genome architecture unmasked by rapid evolution of a pelagic tunicate.</title>
        <authorList>
            <person name="Denoeud F."/>
            <person name="Henriet S."/>
            <person name="Mungpakdee S."/>
            <person name="Aury J.M."/>
            <person name="Da Silva C."/>
            <person name="Brinkmann H."/>
            <person name="Mikhaleva J."/>
            <person name="Olsen L.C."/>
            <person name="Jubin C."/>
            <person name="Canestro C."/>
            <person name="Bouquet J.M."/>
            <person name="Danks G."/>
            <person name="Poulain J."/>
            <person name="Campsteijn C."/>
            <person name="Adamski M."/>
            <person name="Cross I."/>
            <person name="Yadetie F."/>
            <person name="Muffato M."/>
            <person name="Louis A."/>
            <person name="Butcher S."/>
            <person name="Tsagkogeorga G."/>
            <person name="Konrad A."/>
            <person name="Singh S."/>
            <person name="Jensen M.F."/>
            <person name="Cong E.H."/>
            <person name="Eikeseth-Otteraa H."/>
            <person name="Noel B."/>
            <person name="Anthouard V."/>
            <person name="Porcel B.M."/>
            <person name="Kachouri-Lafond R."/>
            <person name="Nishino A."/>
            <person name="Ugolini M."/>
            <person name="Chourrout P."/>
            <person name="Nishida H."/>
            <person name="Aasland R."/>
            <person name="Huzurbazar S."/>
            <person name="Westhof E."/>
            <person name="Delsuc F."/>
            <person name="Lehrach H."/>
            <person name="Reinhardt R."/>
            <person name="Weissenbach J."/>
            <person name="Roy S.W."/>
            <person name="Artiguenave F."/>
            <person name="Postlethwait J.H."/>
            <person name="Manak J.R."/>
            <person name="Thompson E.M."/>
            <person name="Jaillon O."/>
            <person name="Du Pasquier L."/>
            <person name="Boudinot P."/>
            <person name="Liberles D.A."/>
            <person name="Volff J.N."/>
            <person name="Philippe H."/>
            <person name="Lenhard B."/>
            <person name="Roest Crollius H."/>
            <person name="Wincker P."/>
            <person name="Chourrout D."/>
        </authorList>
    </citation>
    <scope>NUCLEOTIDE SEQUENCE [LARGE SCALE GENOMIC DNA]</scope>
</reference>
<dbReference type="Proteomes" id="UP000001307">
    <property type="component" value="Unassembled WGS sequence"/>
</dbReference>
<dbReference type="Proteomes" id="UP000011014">
    <property type="component" value="Unassembled WGS sequence"/>
</dbReference>
<dbReference type="AlphaFoldDB" id="E4XXS1"/>
<proteinExistence type="predicted"/>
<keyword evidence="4" id="KW-1185">Reference proteome</keyword>
<sequence>MGFLKKLKPSRDFQSEQINDKFRLDQISEEDELGSMEEFFEEDPTIFEDIQEDEVFDRQMALREVTKDFEKSDEYFKRISMHSIAASKSRSATRSSLNGEKVSLPSVLDGSMKSEQSRNKSLINNVLADIVKTRRADEKKRRNTTQRMSVASQSRLSNAVLPPPEMR</sequence>
<dbReference type="EMBL" id="FN653291">
    <property type="protein sequence ID" value="CBY25155.1"/>
    <property type="molecule type" value="Genomic_DNA"/>
</dbReference>
<protein>
    <submittedName>
        <fullName evidence="2">Uncharacterized protein</fullName>
    </submittedName>
</protein>